<dbReference type="InterPro" id="IPR002156">
    <property type="entry name" value="RNaseH_domain"/>
</dbReference>
<organism evidence="2 3">
    <name type="scientific">Lolium multiflorum</name>
    <name type="common">Italian ryegrass</name>
    <name type="synonym">Lolium perenne subsp. multiflorum</name>
    <dbReference type="NCBI Taxonomy" id="4521"/>
    <lineage>
        <taxon>Eukaryota</taxon>
        <taxon>Viridiplantae</taxon>
        <taxon>Streptophyta</taxon>
        <taxon>Embryophyta</taxon>
        <taxon>Tracheophyta</taxon>
        <taxon>Spermatophyta</taxon>
        <taxon>Magnoliopsida</taxon>
        <taxon>Liliopsida</taxon>
        <taxon>Poales</taxon>
        <taxon>Poaceae</taxon>
        <taxon>BOP clade</taxon>
        <taxon>Pooideae</taxon>
        <taxon>Poodae</taxon>
        <taxon>Poeae</taxon>
        <taxon>Poeae Chloroplast Group 2 (Poeae type)</taxon>
        <taxon>Loliodinae</taxon>
        <taxon>Loliinae</taxon>
        <taxon>Lolium</taxon>
    </lineage>
</organism>
<evidence type="ECO:0000313" key="2">
    <source>
        <dbReference type="EMBL" id="KAK1628466.1"/>
    </source>
</evidence>
<evidence type="ECO:0000313" key="3">
    <source>
        <dbReference type="Proteomes" id="UP001231189"/>
    </source>
</evidence>
<proteinExistence type="predicted"/>
<dbReference type="Pfam" id="PF07893">
    <property type="entry name" value="DUF1668"/>
    <property type="match status" value="2"/>
</dbReference>
<comment type="caution">
    <text evidence="2">The sequence shown here is derived from an EMBL/GenBank/DDBJ whole genome shotgun (WGS) entry which is preliminary data.</text>
</comment>
<name>A0AAD8RRB6_LOLMU</name>
<dbReference type="PANTHER" id="PTHR33085">
    <property type="entry name" value="OS12G0113100 PROTEIN-RELATED"/>
    <property type="match status" value="1"/>
</dbReference>
<dbReference type="GO" id="GO:0003676">
    <property type="term" value="F:nucleic acid binding"/>
    <property type="evidence" value="ECO:0007669"/>
    <property type="project" value="InterPro"/>
</dbReference>
<feature type="domain" description="RNase H type-1" evidence="1">
    <location>
        <begin position="356"/>
        <end position="408"/>
    </location>
</feature>
<dbReference type="InterPro" id="IPR012871">
    <property type="entry name" value="DUF1668_ORYSA"/>
</dbReference>
<dbReference type="GO" id="GO:0004523">
    <property type="term" value="F:RNA-DNA hybrid ribonuclease activity"/>
    <property type="evidence" value="ECO:0007669"/>
    <property type="project" value="InterPro"/>
</dbReference>
<protein>
    <recommendedName>
        <fullName evidence="1">RNase H type-1 domain-containing protein</fullName>
    </recommendedName>
</protein>
<reference evidence="2" key="1">
    <citation type="submission" date="2023-07" db="EMBL/GenBank/DDBJ databases">
        <title>A chromosome-level genome assembly of Lolium multiflorum.</title>
        <authorList>
            <person name="Chen Y."/>
            <person name="Copetti D."/>
            <person name="Kolliker R."/>
            <person name="Studer B."/>
        </authorList>
    </citation>
    <scope>NUCLEOTIDE SEQUENCE</scope>
    <source>
        <strain evidence="2">02402/16</strain>
        <tissue evidence="2">Leaf</tissue>
    </source>
</reference>
<dbReference type="Proteomes" id="UP001231189">
    <property type="component" value="Unassembled WGS sequence"/>
</dbReference>
<gene>
    <name evidence="2" type="ORF">QYE76_002781</name>
</gene>
<accession>A0AAD8RRB6</accession>
<dbReference type="EMBL" id="JAUUTY010000005">
    <property type="protein sequence ID" value="KAK1628466.1"/>
    <property type="molecule type" value="Genomic_DNA"/>
</dbReference>
<dbReference type="Pfam" id="PF13456">
    <property type="entry name" value="RVT_3"/>
    <property type="match status" value="1"/>
</dbReference>
<dbReference type="AlphaFoldDB" id="A0AAD8RRB6"/>
<keyword evidence="3" id="KW-1185">Reference proteome</keyword>
<sequence>MSGRRFLNLLVGDVHRGVHSLHRFDLSRNQFFYTKSEAVAASRARNLLLIRDPEKRFSLNNSGKRKKKKRKPDLAEKIDTFRLPAPLMSMRPTPCHGVDPWRQDQLHCFSLSENNFMFADLCGRMFSYDTDSSCFVTMPTLHAPKESPLALTISLEDTNGVVGSIYIIEEVLRPGKSHQFEALFVHPCLGGGRQPGHLRVSVVGIGTYCFDTVSHAWSRAGGWLLPFCGMAEHVPEFNLWFGISAHNTHLPWAADLSSVLRGQPPEQSFVWEDAHLPEDWYPCPPAQMVSLGCGRFFIARFFQNMVPSKHDVDRLIPVKTFAVLTGLEVLASKGKDKAKTKSNGSDSGDGHGNSGAKWYGALRNALSAEALTCRDGLILAQHQQVTNIHLKKDCEVLIELWKTRKKNRAAI</sequence>
<evidence type="ECO:0000259" key="1">
    <source>
        <dbReference type="Pfam" id="PF13456"/>
    </source>
</evidence>
<dbReference type="PANTHER" id="PTHR33085:SF138">
    <property type="entry name" value="DUF1618 DOMAIN-CONTAINING PROTEIN"/>
    <property type="match status" value="1"/>
</dbReference>